<evidence type="ECO:0000313" key="3">
    <source>
        <dbReference type="Proteomes" id="UP000600365"/>
    </source>
</evidence>
<protein>
    <submittedName>
        <fullName evidence="2">Uncharacterized protein</fullName>
    </submittedName>
</protein>
<gene>
    <name evidence="2" type="ORF">GCM10011579_083930</name>
</gene>
<feature type="region of interest" description="Disordered" evidence="1">
    <location>
        <begin position="1"/>
        <end position="30"/>
    </location>
</feature>
<evidence type="ECO:0000313" key="2">
    <source>
        <dbReference type="EMBL" id="GGN89267.1"/>
    </source>
</evidence>
<dbReference type="Pfam" id="PF20120">
    <property type="entry name" value="DUF6510"/>
    <property type="match status" value="1"/>
</dbReference>
<dbReference type="EMBL" id="BMMM01000022">
    <property type="protein sequence ID" value="GGN89267.1"/>
    <property type="molecule type" value="Genomic_DNA"/>
</dbReference>
<dbReference type="InterPro" id="IPR045423">
    <property type="entry name" value="DUF6510"/>
</dbReference>
<name>A0A917YDQ8_9ACTN</name>
<dbReference type="Proteomes" id="UP000600365">
    <property type="component" value="Unassembled WGS sequence"/>
</dbReference>
<sequence length="117" mass="11996">MGGTPPVAGLTSGDDSPGASAQSEVNSMTLTPDFLDGNAAAGDLESLFGTDMTMASGRCRGCGEQMMLAQTHAYLGGPGMVLRCPGCDSVLLRLVRSPTQMWLDAGGLDYVKIPTPA</sequence>
<keyword evidence="3" id="KW-1185">Reference proteome</keyword>
<dbReference type="AlphaFoldDB" id="A0A917YDQ8"/>
<feature type="compositionally biased region" description="Polar residues" evidence="1">
    <location>
        <begin position="19"/>
        <end position="30"/>
    </location>
</feature>
<comment type="caution">
    <text evidence="2">The sequence shown here is derived from an EMBL/GenBank/DDBJ whole genome shotgun (WGS) entry which is preliminary data.</text>
</comment>
<accession>A0A917YDQ8</accession>
<reference evidence="2 3" key="1">
    <citation type="journal article" date="2014" name="Int. J. Syst. Evol. Microbiol.">
        <title>Complete genome sequence of Corynebacterium casei LMG S-19264T (=DSM 44701T), isolated from a smear-ripened cheese.</title>
        <authorList>
            <consortium name="US DOE Joint Genome Institute (JGI-PGF)"/>
            <person name="Walter F."/>
            <person name="Albersmeier A."/>
            <person name="Kalinowski J."/>
            <person name="Ruckert C."/>
        </authorList>
    </citation>
    <scope>NUCLEOTIDE SEQUENCE [LARGE SCALE GENOMIC DNA]</scope>
    <source>
        <strain evidence="2 3">CGMCC 4.7111</strain>
    </source>
</reference>
<evidence type="ECO:0000256" key="1">
    <source>
        <dbReference type="SAM" id="MobiDB-lite"/>
    </source>
</evidence>
<proteinExistence type="predicted"/>
<organism evidence="2 3">
    <name type="scientific">Streptomyces albiflavescens</name>
    <dbReference type="NCBI Taxonomy" id="1623582"/>
    <lineage>
        <taxon>Bacteria</taxon>
        <taxon>Bacillati</taxon>
        <taxon>Actinomycetota</taxon>
        <taxon>Actinomycetes</taxon>
        <taxon>Kitasatosporales</taxon>
        <taxon>Streptomycetaceae</taxon>
        <taxon>Streptomyces</taxon>
    </lineage>
</organism>